<gene>
    <name evidence="3" type="primary">rhaD_3</name>
    <name evidence="3" type="ORF">NCTC6754_01479</name>
</gene>
<organism evidence="3 4">
    <name type="scientific">Salmonella enterica I</name>
    <dbReference type="NCBI Taxonomy" id="59201"/>
    <lineage>
        <taxon>Bacteria</taxon>
        <taxon>Pseudomonadati</taxon>
        <taxon>Pseudomonadota</taxon>
        <taxon>Gammaproteobacteria</taxon>
        <taxon>Enterobacterales</taxon>
        <taxon>Enterobacteriaceae</taxon>
        <taxon>Salmonella</taxon>
    </lineage>
</organism>
<evidence type="ECO:0000256" key="1">
    <source>
        <dbReference type="ARBA" id="ARBA00022723"/>
    </source>
</evidence>
<dbReference type="EMBL" id="LR134190">
    <property type="protein sequence ID" value="VEB51755.1"/>
    <property type="molecule type" value="Genomic_DNA"/>
</dbReference>
<evidence type="ECO:0000259" key="2">
    <source>
        <dbReference type="Pfam" id="PF00596"/>
    </source>
</evidence>
<dbReference type="InterPro" id="IPR001303">
    <property type="entry name" value="Aldolase_II/adducin_N"/>
</dbReference>
<dbReference type="SUPFAM" id="SSF56796">
    <property type="entry name" value="Dehydroquinate synthase-like"/>
    <property type="match status" value="1"/>
</dbReference>
<sequence length="210" mass="22798">MVFPDGVGILPWMVPGTDEIGQATAQEMQKHSLVLWPFHGVFGSGPTLDETFGLIDTAEKSAEVLVKNLFDGRYEADHHARRTGRTRQTFWCDTAGQRRSACTDTSQLNAGCGFALSGLQDGAHFTVGPISVAPIGQQGIFLRRIVMSFMLALPKISLHGAGAIADMVNLVANKQWGKALIVTDGQLVKLGLLDSLFSALDEHQMSYHLF</sequence>
<dbReference type="PANTHER" id="PTHR22789:SF16">
    <property type="entry name" value="RHAMNULOSE-1-PHOSPHATE ALDOLASE"/>
    <property type="match status" value="1"/>
</dbReference>
<evidence type="ECO:0000313" key="3">
    <source>
        <dbReference type="EMBL" id="VEB51755.1"/>
    </source>
</evidence>
<dbReference type="Gene3D" id="3.40.50.1970">
    <property type="match status" value="1"/>
</dbReference>
<dbReference type="Gene3D" id="3.40.225.10">
    <property type="entry name" value="Class II aldolase/adducin N-terminal domain"/>
    <property type="match status" value="1"/>
</dbReference>
<dbReference type="Proteomes" id="UP000269208">
    <property type="component" value="Chromosome"/>
</dbReference>
<dbReference type="InterPro" id="IPR036409">
    <property type="entry name" value="Aldolase_II/adducin_N_sf"/>
</dbReference>
<dbReference type="GO" id="GO:0005829">
    <property type="term" value="C:cytosol"/>
    <property type="evidence" value="ECO:0007669"/>
    <property type="project" value="TreeGrafter"/>
</dbReference>
<dbReference type="GO" id="GO:0008994">
    <property type="term" value="F:rhamnulose-1-phosphate aldolase activity"/>
    <property type="evidence" value="ECO:0007669"/>
    <property type="project" value="UniProtKB-EC"/>
</dbReference>
<dbReference type="GO" id="GO:0019323">
    <property type="term" value="P:pentose catabolic process"/>
    <property type="evidence" value="ECO:0007669"/>
    <property type="project" value="TreeGrafter"/>
</dbReference>
<dbReference type="AlphaFoldDB" id="A0A3S4K467"/>
<feature type="domain" description="Class II aldolase/adducin N-terminal" evidence="2">
    <location>
        <begin position="3"/>
        <end position="65"/>
    </location>
</feature>
<dbReference type="SUPFAM" id="SSF53639">
    <property type="entry name" value="AraD/HMP-PK domain-like"/>
    <property type="match status" value="1"/>
</dbReference>
<keyword evidence="1" id="KW-0479">Metal-binding</keyword>
<protein>
    <submittedName>
        <fullName evidence="3">Rhamnulose-1-phosphate aldolase</fullName>
        <ecNumber evidence="3">4.1.2.19</ecNumber>
    </submittedName>
</protein>
<reference evidence="3 4" key="1">
    <citation type="submission" date="2018-12" db="EMBL/GenBank/DDBJ databases">
        <authorList>
            <consortium name="Pathogen Informatics"/>
        </authorList>
    </citation>
    <scope>NUCLEOTIDE SEQUENCE [LARGE SCALE GENOMIC DNA]</scope>
    <source>
        <strain evidence="3 4">NCTC6754</strain>
    </source>
</reference>
<keyword evidence="3" id="KW-0456">Lyase</keyword>
<evidence type="ECO:0000313" key="4">
    <source>
        <dbReference type="Proteomes" id="UP000269208"/>
    </source>
</evidence>
<accession>A0A3S4K467</accession>
<proteinExistence type="predicted"/>
<dbReference type="InterPro" id="IPR050197">
    <property type="entry name" value="Aldolase_class_II_sugar_metab"/>
</dbReference>
<name>A0A3S4K467_SALET</name>
<dbReference type="EC" id="4.1.2.19" evidence="3"/>
<dbReference type="GO" id="GO:0046872">
    <property type="term" value="F:metal ion binding"/>
    <property type="evidence" value="ECO:0007669"/>
    <property type="project" value="UniProtKB-KW"/>
</dbReference>
<dbReference type="PANTHER" id="PTHR22789">
    <property type="entry name" value="FUCULOSE PHOSPHATE ALDOLASE"/>
    <property type="match status" value="1"/>
</dbReference>
<dbReference type="Pfam" id="PF00596">
    <property type="entry name" value="Aldolase_II"/>
    <property type="match status" value="1"/>
</dbReference>